<dbReference type="OrthoDB" id="3386327at2"/>
<dbReference type="EMBL" id="RJVJ01000001">
    <property type="protein sequence ID" value="ROR43497.1"/>
    <property type="molecule type" value="Genomic_DNA"/>
</dbReference>
<dbReference type="Pfam" id="PF14452">
    <property type="entry name" value="Multi_ubiq"/>
    <property type="match status" value="1"/>
</dbReference>
<evidence type="ECO:0000313" key="3">
    <source>
        <dbReference type="Proteomes" id="UP000267408"/>
    </source>
</evidence>
<name>A0A8G1UGG5_9ACTN</name>
<dbReference type="Proteomes" id="UP000267408">
    <property type="component" value="Unassembled WGS sequence"/>
</dbReference>
<evidence type="ECO:0000259" key="1">
    <source>
        <dbReference type="Pfam" id="PF14452"/>
    </source>
</evidence>
<proteinExistence type="predicted"/>
<protein>
    <submittedName>
        <fullName evidence="2">Multiubiquitin</fullName>
    </submittedName>
</protein>
<dbReference type="RefSeq" id="WP_123554404.1">
    <property type="nucleotide sequence ID" value="NZ_RJVJ01000001.1"/>
</dbReference>
<sequence>METPIDTTAKTDAHQHVSVTVKVNNQDVTLPDREVTGLEIKQAAISQGLPIDVGFQLSVKRSHGRYEVVDDDELIRVHTHQEFLAVPPDDNS</sequence>
<feature type="domain" description="Multi-ubiquitin" evidence="1">
    <location>
        <begin position="19"/>
        <end position="86"/>
    </location>
</feature>
<dbReference type="AlphaFoldDB" id="A0A8G1UGG5"/>
<evidence type="ECO:0000313" key="2">
    <source>
        <dbReference type="EMBL" id="ROR43497.1"/>
    </source>
</evidence>
<accession>A0A8G1UGG5</accession>
<reference evidence="2 3" key="1">
    <citation type="submission" date="2018-11" db="EMBL/GenBank/DDBJ databases">
        <title>Sequencing the genomes of 1000 actinobacteria strains.</title>
        <authorList>
            <person name="Klenk H.-P."/>
        </authorList>
    </citation>
    <scope>NUCLEOTIDE SEQUENCE [LARGE SCALE GENOMIC DNA]</scope>
    <source>
        <strain evidence="2 3">DSM 44780</strain>
    </source>
</reference>
<dbReference type="InterPro" id="IPR027802">
    <property type="entry name" value="Multi-ubiquitin_dom"/>
</dbReference>
<gene>
    <name evidence="2" type="ORF">EDD39_1658</name>
</gene>
<organism evidence="2 3">
    <name type="scientific">Kitasatospora cineracea</name>
    <dbReference type="NCBI Taxonomy" id="88074"/>
    <lineage>
        <taxon>Bacteria</taxon>
        <taxon>Bacillati</taxon>
        <taxon>Actinomycetota</taxon>
        <taxon>Actinomycetes</taxon>
        <taxon>Kitasatosporales</taxon>
        <taxon>Streptomycetaceae</taxon>
        <taxon>Kitasatospora</taxon>
    </lineage>
</organism>
<comment type="caution">
    <text evidence="2">The sequence shown here is derived from an EMBL/GenBank/DDBJ whole genome shotgun (WGS) entry which is preliminary data.</text>
</comment>